<dbReference type="RefSeq" id="WP_106524266.1">
    <property type="nucleotide sequence ID" value="NZ_PYGD01000008.1"/>
</dbReference>
<comment type="caution">
    <text evidence="2">The sequence shown here is derived from an EMBL/GenBank/DDBJ whole genome shotgun (WGS) entry which is preliminary data.</text>
</comment>
<dbReference type="InterPro" id="IPR050491">
    <property type="entry name" value="AmpC-like"/>
</dbReference>
<dbReference type="AlphaFoldDB" id="A0A2P8CZK0"/>
<protein>
    <submittedName>
        <fullName evidence="2">D-alanyl-D-alanine carboxypeptidase</fullName>
    </submittedName>
</protein>
<evidence type="ECO:0000313" key="2">
    <source>
        <dbReference type="EMBL" id="PSK90390.1"/>
    </source>
</evidence>
<dbReference type="Pfam" id="PF00144">
    <property type="entry name" value="Beta-lactamase"/>
    <property type="match status" value="1"/>
</dbReference>
<dbReference type="Proteomes" id="UP000240572">
    <property type="component" value="Unassembled WGS sequence"/>
</dbReference>
<feature type="domain" description="Beta-lactamase-related" evidence="1">
    <location>
        <begin position="61"/>
        <end position="372"/>
    </location>
</feature>
<name>A0A2P8CZK0_9BACT</name>
<dbReference type="InterPro" id="IPR001466">
    <property type="entry name" value="Beta-lactam-related"/>
</dbReference>
<keyword evidence="2" id="KW-0121">Carboxypeptidase</keyword>
<dbReference type="InterPro" id="IPR012338">
    <property type="entry name" value="Beta-lactam/transpept-like"/>
</dbReference>
<dbReference type="PANTHER" id="PTHR46825:SF7">
    <property type="entry name" value="D-ALANYL-D-ALANINE CARBOXYPEPTIDASE"/>
    <property type="match status" value="1"/>
</dbReference>
<sequence length="384" mass="42149">MKNNLFACLLLLSFVTRPMSMDAREAPGGGKKHAQPALNLFPDPAAYDPGISLQGSLKDSLDQVVRQLFAATGMPGITAAMLIPGKGLWETDTGFIAKPAQKKVDTQTVFYWASTAKMLTATVIDQLVQEQKLQYDSKLSLWYPDLQDAKRITVRQLLEHTSGMYSFNNDPKVFAIEKYYTPDELIALSAAQPNLFAPGKYWSYSNTNYLLLALIAEKIEGKTFGQIVQERIAGPLHLSSLKVLSPGERPGNLALAHQDGQVIKEDHSVPLGAGNVVANARDMVVFLNALLTGKLLPVATVHGRLRNLYAMPDAGTWYGSGLMLYDFNEINQVNDLWIGHSGGTQTYRALIIYDTAAKTFIALAINQHVSVEAVARKLLSLVRL</sequence>
<reference evidence="2 3" key="1">
    <citation type="submission" date="2018-03" db="EMBL/GenBank/DDBJ databases">
        <title>Genomic Encyclopedia of Type Strains, Phase III (KMG-III): the genomes of soil and plant-associated and newly described type strains.</title>
        <authorList>
            <person name="Whitman W."/>
        </authorList>
    </citation>
    <scope>NUCLEOTIDE SEQUENCE [LARGE SCALE GENOMIC DNA]</scope>
    <source>
        <strain evidence="2 3">CGMCC 1.12700</strain>
    </source>
</reference>
<organism evidence="2 3">
    <name type="scientific">Taibaiella chishuiensis</name>
    <dbReference type="NCBI Taxonomy" id="1434707"/>
    <lineage>
        <taxon>Bacteria</taxon>
        <taxon>Pseudomonadati</taxon>
        <taxon>Bacteroidota</taxon>
        <taxon>Chitinophagia</taxon>
        <taxon>Chitinophagales</taxon>
        <taxon>Chitinophagaceae</taxon>
        <taxon>Taibaiella</taxon>
    </lineage>
</organism>
<evidence type="ECO:0000259" key="1">
    <source>
        <dbReference type="Pfam" id="PF00144"/>
    </source>
</evidence>
<evidence type="ECO:0000313" key="3">
    <source>
        <dbReference type="Proteomes" id="UP000240572"/>
    </source>
</evidence>
<accession>A0A2P8CZK0</accession>
<dbReference type="SUPFAM" id="SSF56601">
    <property type="entry name" value="beta-lactamase/transpeptidase-like"/>
    <property type="match status" value="1"/>
</dbReference>
<keyword evidence="3" id="KW-1185">Reference proteome</keyword>
<keyword evidence="2" id="KW-0645">Protease</keyword>
<dbReference type="EMBL" id="PYGD01000008">
    <property type="protein sequence ID" value="PSK90390.1"/>
    <property type="molecule type" value="Genomic_DNA"/>
</dbReference>
<keyword evidence="2" id="KW-0378">Hydrolase</keyword>
<dbReference type="GO" id="GO:0004180">
    <property type="term" value="F:carboxypeptidase activity"/>
    <property type="evidence" value="ECO:0007669"/>
    <property type="project" value="UniProtKB-KW"/>
</dbReference>
<dbReference type="OrthoDB" id="9793489at2"/>
<proteinExistence type="predicted"/>
<dbReference type="Gene3D" id="3.40.710.10">
    <property type="entry name" value="DD-peptidase/beta-lactamase superfamily"/>
    <property type="match status" value="1"/>
</dbReference>
<dbReference type="PANTHER" id="PTHR46825">
    <property type="entry name" value="D-ALANYL-D-ALANINE-CARBOXYPEPTIDASE/ENDOPEPTIDASE AMPH"/>
    <property type="match status" value="1"/>
</dbReference>
<gene>
    <name evidence="2" type="ORF">B0I18_108120</name>
</gene>